<keyword evidence="1" id="KW-0540">Nuclease</keyword>
<organism evidence="4 5">
    <name type="scientific">Kibdelosporangium philippinense</name>
    <dbReference type="NCBI Taxonomy" id="211113"/>
    <lineage>
        <taxon>Bacteria</taxon>
        <taxon>Bacillati</taxon>
        <taxon>Actinomycetota</taxon>
        <taxon>Actinomycetes</taxon>
        <taxon>Pseudonocardiales</taxon>
        <taxon>Pseudonocardiaceae</taxon>
        <taxon>Kibdelosporangium</taxon>
    </lineage>
</organism>
<keyword evidence="3" id="KW-0472">Membrane</keyword>
<accession>A0ABS8ZV39</accession>
<gene>
    <name evidence="4" type="ORF">LWC34_53625</name>
</gene>
<name>A0ABS8ZV39_9PSEU</name>
<protein>
    <submittedName>
        <fullName evidence="4">Ribonuclease N</fullName>
    </submittedName>
</protein>
<proteinExistence type="predicted"/>
<keyword evidence="5" id="KW-1185">Reference proteome</keyword>
<dbReference type="Pfam" id="PF00545">
    <property type="entry name" value="Ribonuclease"/>
    <property type="match status" value="1"/>
</dbReference>
<feature type="transmembrane region" description="Helical" evidence="3">
    <location>
        <begin position="7"/>
        <end position="24"/>
    </location>
</feature>
<evidence type="ECO:0000256" key="2">
    <source>
        <dbReference type="ARBA" id="ARBA00022801"/>
    </source>
</evidence>
<dbReference type="EMBL" id="JAJVCN010000005">
    <property type="protein sequence ID" value="MCE7011599.1"/>
    <property type="molecule type" value="Genomic_DNA"/>
</dbReference>
<sequence>MGSRKRITFALIGLVILVVAGWLIRDASTESAPAPSLPGQDSGLQVKALSTLPPEAGTTWRLIEKGGPFPSTRDGVVFENREKRLPAKAKDYYREYTVPTPGSKDRGARRLVNGQHRELYYTENHYESFVLVDPGK</sequence>
<dbReference type="SUPFAM" id="SSF53933">
    <property type="entry name" value="Microbial ribonucleases"/>
    <property type="match status" value="1"/>
</dbReference>
<keyword evidence="2" id="KW-0378">Hydrolase</keyword>
<dbReference type="InterPro" id="IPR016191">
    <property type="entry name" value="Ribonuclease/ribotoxin"/>
</dbReference>
<reference evidence="4 5" key="1">
    <citation type="submission" date="2021-12" db="EMBL/GenBank/DDBJ databases">
        <title>Genome sequence of Kibdelosporangium philippinense ATCC 49844.</title>
        <authorList>
            <person name="Fedorov E.A."/>
            <person name="Omeragic M."/>
            <person name="Shalygina K.F."/>
            <person name="Maclea K.S."/>
        </authorList>
    </citation>
    <scope>NUCLEOTIDE SEQUENCE [LARGE SCALE GENOMIC DNA]</scope>
    <source>
        <strain evidence="4 5">ATCC 49844</strain>
    </source>
</reference>
<dbReference type="InterPro" id="IPR000026">
    <property type="entry name" value="N1-like"/>
</dbReference>
<comment type="caution">
    <text evidence="4">The sequence shown here is derived from an EMBL/GenBank/DDBJ whole genome shotgun (WGS) entry which is preliminary data.</text>
</comment>
<evidence type="ECO:0000313" key="5">
    <source>
        <dbReference type="Proteomes" id="UP001521150"/>
    </source>
</evidence>
<dbReference type="RefSeq" id="WP_233734344.1">
    <property type="nucleotide sequence ID" value="NZ_JAJVCN010000005.1"/>
</dbReference>
<keyword evidence="3" id="KW-1133">Transmembrane helix</keyword>
<dbReference type="Gene3D" id="3.10.450.30">
    <property type="entry name" value="Microbial ribonucleases"/>
    <property type="match status" value="1"/>
</dbReference>
<evidence type="ECO:0000313" key="4">
    <source>
        <dbReference type="EMBL" id="MCE7011599.1"/>
    </source>
</evidence>
<keyword evidence="3" id="KW-0812">Transmembrane</keyword>
<evidence type="ECO:0000256" key="1">
    <source>
        <dbReference type="ARBA" id="ARBA00022722"/>
    </source>
</evidence>
<evidence type="ECO:0000256" key="3">
    <source>
        <dbReference type="SAM" id="Phobius"/>
    </source>
</evidence>
<dbReference type="Proteomes" id="UP001521150">
    <property type="component" value="Unassembled WGS sequence"/>
</dbReference>